<protein>
    <submittedName>
        <fullName evidence="1">Uncharacterized protein</fullName>
    </submittedName>
</protein>
<dbReference type="AlphaFoldDB" id="A0A1X6YFV8"/>
<dbReference type="RefSeq" id="WP_085790424.1">
    <property type="nucleotide sequence ID" value="NZ_FWFK01000001.1"/>
</dbReference>
<dbReference type="InterPro" id="IPR056919">
    <property type="entry name" value="Phage_TAC_18"/>
</dbReference>
<evidence type="ECO:0000313" key="1">
    <source>
        <dbReference type="EMBL" id="SLN19915.1"/>
    </source>
</evidence>
<keyword evidence="2" id="KW-1185">Reference proteome</keyword>
<gene>
    <name evidence="1" type="ORF">ROJ8625_00697</name>
</gene>
<dbReference type="Proteomes" id="UP000193570">
    <property type="component" value="Unassembled WGS sequence"/>
</dbReference>
<organism evidence="1 2">
    <name type="scientific">Roseivivax jejudonensis</name>
    <dbReference type="NCBI Taxonomy" id="1529041"/>
    <lineage>
        <taxon>Bacteria</taxon>
        <taxon>Pseudomonadati</taxon>
        <taxon>Pseudomonadota</taxon>
        <taxon>Alphaproteobacteria</taxon>
        <taxon>Rhodobacterales</taxon>
        <taxon>Roseobacteraceae</taxon>
        <taxon>Roseivivax</taxon>
    </lineage>
</organism>
<reference evidence="1 2" key="1">
    <citation type="submission" date="2017-03" db="EMBL/GenBank/DDBJ databases">
        <authorList>
            <person name="Afonso C.L."/>
            <person name="Miller P.J."/>
            <person name="Scott M.A."/>
            <person name="Spackman E."/>
            <person name="Goraichik I."/>
            <person name="Dimitrov K.M."/>
            <person name="Suarez D.L."/>
            <person name="Swayne D.E."/>
        </authorList>
    </citation>
    <scope>NUCLEOTIDE SEQUENCE [LARGE SCALE GENOMIC DNA]</scope>
    <source>
        <strain evidence="1 2">CECT 8625</strain>
    </source>
</reference>
<dbReference type="Pfam" id="PF23812">
    <property type="entry name" value="Phage_TAC_18"/>
    <property type="match status" value="1"/>
</dbReference>
<dbReference type="EMBL" id="FWFK01000001">
    <property type="protein sequence ID" value="SLN19915.1"/>
    <property type="molecule type" value="Genomic_DNA"/>
</dbReference>
<proteinExistence type="predicted"/>
<name>A0A1X6YFV8_9RHOB</name>
<dbReference type="OrthoDB" id="8371071at2"/>
<accession>A0A1X6YFV8</accession>
<sequence length="117" mass="12589">MSRQADRLCAALRDHLAGGSARAPEGSSVLWNCFMTLSRARSCGPVGPNPISHSEIEAWARLMRMPLEPHHVAILTAMDAAYMQHAYRAEDVPQGTKALPRSSGHALSPALFDLAVG</sequence>
<evidence type="ECO:0000313" key="2">
    <source>
        <dbReference type="Proteomes" id="UP000193570"/>
    </source>
</evidence>